<reference evidence="3" key="1">
    <citation type="submission" date="2023-06" db="EMBL/GenBank/DDBJ databases">
        <title>Genomic analysis of the entomopathogenic nematode Steinernema hermaphroditum.</title>
        <authorList>
            <person name="Schwarz E.M."/>
            <person name="Heppert J.K."/>
            <person name="Baniya A."/>
            <person name="Schwartz H.T."/>
            <person name="Tan C.-H."/>
            <person name="Antoshechkin I."/>
            <person name="Sternberg P.W."/>
            <person name="Goodrich-Blair H."/>
            <person name="Dillman A.R."/>
        </authorList>
    </citation>
    <scope>NUCLEOTIDE SEQUENCE</scope>
    <source>
        <strain evidence="3">PS9179</strain>
        <tissue evidence="3">Whole animal</tissue>
    </source>
</reference>
<sequence>MIEGTPTPECQVAEYEVILEKLKQQAREAIEKADESKSILIKEFGTKRIILGVPDHPKKMDYTNERSNVPAKSIKEKSVRSKRHHYITTCVILLVAFFTVTSIGTIFYQMSKTTTKGRFDEPAQVSSE</sequence>
<comment type="caution">
    <text evidence="3">The sequence shown here is derived from an EMBL/GenBank/DDBJ whole genome shotgun (WGS) entry which is preliminary data.</text>
</comment>
<feature type="transmembrane region" description="Helical" evidence="2">
    <location>
        <begin position="86"/>
        <end position="108"/>
    </location>
</feature>
<evidence type="ECO:0000313" key="3">
    <source>
        <dbReference type="EMBL" id="KAK0421056.1"/>
    </source>
</evidence>
<evidence type="ECO:0000256" key="2">
    <source>
        <dbReference type="SAM" id="Phobius"/>
    </source>
</evidence>
<gene>
    <name evidence="3" type="ORF">QR680_015042</name>
</gene>
<dbReference type="EMBL" id="JAUCMV010000002">
    <property type="protein sequence ID" value="KAK0421056.1"/>
    <property type="molecule type" value="Genomic_DNA"/>
</dbReference>
<name>A0AA39IAX2_9BILA</name>
<accession>A0AA39IAX2</accession>
<keyword evidence="2" id="KW-1133">Transmembrane helix</keyword>
<keyword evidence="1" id="KW-0175">Coiled coil</keyword>
<keyword evidence="4" id="KW-1185">Reference proteome</keyword>
<dbReference type="Proteomes" id="UP001175271">
    <property type="component" value="Unassembled WGS sequence"/>
</dbReference>
<dbReference type="AlphaFoldDB" id="A0AA39IAX2"/>
<keyword evidence="2" id="KW-0812">Transmembrane</keyword>
<keyword evidence="2" id="KW-0472">Membrane</keyword>
<feature type="coiled-coil region" evidence="1">
    <location>
        <begin position="12"/>
        <end position="43"/>
    </location>
</feature>
<evidence type="ECO:0000256" key="1">
    <source>
        <dbReference type="SAM" id="Coils"/>
    </source>
</evidence>
<organism evidence="3 4">
    <name type="scientific">Steinernema hermaphroditum</name>
    <dbReference type="NCBI Taxonomy" id="289476"/>
    <lineage>
        <taxon>Eukaryota</taxon>
        <taxon>Metazoa</taxon>
        <taxon>Ecdysozoa</taxon>
        <taxon>Nematoda</taxon>
        <taxon>Chromadorea</taxon>
        <taxon>Rhabditida</taxon>
        <taxon>Tylenchina</taxon>
        <taxon>Panagrolaimomorpha</taxon>
        <taxon>Strongyloidoidea</taxon>
        <taxon>Steinernematidae</taxon>
        <taxon>Steinernema</taxon>
    </lineage>
</organism>
<proteinExistence type="predicted"/>
<evidence type="ECO:0000313" key="4">
    <source>
        <dbReference type="Proteomes" id="UP001175271"/>
    </source>
</evidence>
<protein>
    <submittedName>
        <fullName evidence="3">Uncharacterized protein</fullName>
    </submittedName>
</protein>